<organism evidence="7">
    <name type="scientific">mine drainage metagenome</name>
    <dbReference type="NCBI Taxonomy" id="410659"/>
    <lineage>
        <taxon>unclassified sequences</taxon>
        <taxon>metagenomes</taxon>
        <taxon>ecological metagenomes</taxon>
    </lineage>
</organism>
<dbReference type="SUPFAM" id="SSF57938">
    <property type="entry name" value="DnaJ/Hsp40 cysteine-rich domain"/>
    <property type="match status" value="1"/>
</dbReference>
<dbReference type="GO" id="GO:0042026">
    <property type="term" value="P:protein refolding"/>
    <property type="evidence" value="ECO:0007669"/>
    <property type="project" value="TreeGrafter"/>
</dbReference>
<evidence type="ECO:0000256" key="2">
    <source>
        <dbReference type="ARBA" id="ARBA00022737"/>
    </source>
</evidence>
<dbReference type="PANTHER" id="PTHR43096">
    <property type="entry name" value="DNAJ HOMOLOG 1, MITOCHONDRIAL-RELATED"/>
    <property type="match status" value="1"/>
</dbReference>
<dbReference type="GO" id="GO:0031072">
    <property type="term" value="F:heat shock protein binding"/>
    <property type="evidence" value="ECO:0007669"/>
    <property type="project" value="InterPro"/>
</dbReference>
<evidence type="ECO:0000256" key="5">
    <source>
        <dbReference type="ARBA" id="ARBA00023186"/>
    </source>
</evidence>
<keyword evidence="4" id="KW-0862">Zinc</keyword>
<keyword evidence="2" id="KW-0677">Repeat</keyword>
<dbReference type="InterPro" id="IPR002939">
    <property type="entry name" value="DnaJ_C"/>
</dbReference>
<dbReference type="InterPro" id="IPR001305">
    <property type="entry name" value="HSP_DnaJ_Cys-rich_dom"/>
</dbReference>
<evidence type="ECO:0000313" key="7">
    <source>
        <dbReference type="EMBL" id="EQD81169.1"/>
    </source>
</evidence>
<evidence type="ECO:0000256" key="1">
    <source>
        <dbReference type="ARBA" id="ARBA00022723"/>
    </source>
</evidence>
<dbReference type="SUPFAM" id="SSF49493">
    <property type="entry name" value="HSP40/DnaJ peptide-binding domain"/>
    <property type="match status" value="1"/>
</dbReference>
<sequence length="180" mass="19301">NDIFKDMGFNIDFGGGGSSGSSSRGGDILYKLRLTFMEAAKGTDKSIEIKHVSKCKHCNGSGGEPGSKIVKCSMCHGVGRVKRTVNTFFGAMQTVMVCNDCGGAGSFYEKKCKECRGKGGVVTTEKIDVKIPEGVKNNMRLKLDGMGDFSKDGSGNIYLDLEVSKDKTFELNGDDLLLTV</sequence>
<dbReference type="Gene3D" id="2.10.230.10">
    <property type="entry name" value="Heat shock protein DnaJ, cysteine-rich domain"/>
    <property type="match status" value="1"/>
</dbReference>
<keyword evidence="5" id="KW-0143">Chaperone</keyword>
<protein>
    <submittedName>
        <fullName evidence="7">Chaperone protein DnaJ</fullName>
    </submittedName>
</protein>
<dbReference type="PROSITE" id="PS51188">
    <property type="entry name" value="ZF_CR"/>
    <property type="match status" value="1"/>
</dbReference>
<dbReference type="Pfam" id="PF00684">
    <property type="entry name" value="DnaJ_CXXCXGXG"/>
    <property type="match status" value="1"/>
</dbReference>
<reference evidence="7" key="2">
    <citation type="journal article" date="2014" name="ISME J.">
        <title>Microbial stratification in low pH oxic and suboxic macroscopic growths along an acid mine drainage.</title>
        <authorList>
            <person name="Mendez-Garcia C."/>
            <person name="Mesa V."/>
            <person name="Sprenger R.R."/>
            <person name="Richter M."/>
            <person name="Diez M.S."/>
            <person name="Solano J."/>
            <person name="Bargiela R."/>
            <person name="Golyshina O.V."/>
            <person name="Manteca A."/>
            <person name="Ramos J.L."/>
            <person name="Gallego J.R."/>
            <person name="Llorente I."/>
            <person name="Martins Dos Santos V.A."/>
            <person name="Jensen O.N."/>
            <person name="Pelaez A.I."/>
            <person name="Sanchez J."/>
            <person name="Ferrer M."/>
        </authorList>
    </citation>
    <scope>NUCLEOTIDE SEQUENCE</scope>
</reference>
<dbReference type="FunFam" id="2.10.230.10:FF:000002">
    <property type="entry name" value="Molecular chaperone DnaJ"/>
    <property type="match status" value="1"/>
</dbReference>
<feature type="non-terminal residue" evidence="7">
    <location>
        <position position="1"/>
    </location>
</feature>
<proteinExistence type="predicted"/>
<feature type="non-terminal residue" evidence="7">
    <location>
        <position position="180"/>
    </location>
</feature>
<evidence type="ECO:0000256" key="3">
    <source>
        <dbReference type="ARBA" id="ARBA00022771"/>
    </source>
</evidence>
<name>T1DII4_9ZZZZ</name>
<keyword evidence="3" id="KW-0863">Zinc-finger</keyword>
<keyword evidence="1" id="KW-0479">Metal-binding</keyword>
<evidence type="ECO:0000256" key="4">
    <source>
        <dbReference type="ARBA" id="ARBA00022833"/>
    </source>
</evidence>
<dbReference type="PANTHER" id="PTHR43096:SF52">
    <property type="entry name" value="DNAJ HOMOLOG 1, MITOCHONDRIAL-RELATED"/>
    <property type="match status" value="1"/>
</dbReference>
<dbReference type="InterPro" id="IPR036410">
    <property type="entry name" value="HSP_DnaJ_Cys-rich_dom_sf"/>
</dbReference>
<comment type="caution">
    <text evidence="7">The sequence shown here is derived from an EMBL/GenBank/DDBJ whole genome shotgun (WGS) entry which is preliminary data.</text>
</comment>
<reference evidence="7" key="1">
    <citation type="submission" date="2013-08" db="EMBL/GenBank/DDBJ databases">
        <authorList>
            <person name="Mendez C."/>
            <person name="Richter M."/>
            <person name="Ferrer M."/>
            <person name="Sanchez J."/>
        </authorList>
    </citation>
    <scope>NUCLEOTIDE SEQUENCE</scope>
</reference>
<dbReference type="AlphaFoldDB" id="T1DII4"/>
<dbReference type="Pfam" id="PF01556">
    <property type="entry name" value="DnaJ_C"/>
    <property type="match status" value="1"/>
</dbReference>
<evidence type="ECO:0000259" key="6">
    <source>
        <dbReference type="PROSITE" id="PS51188"/>
    </source>
</evidence>
<dbReference type="GO" id="GO:0005737">
    <property type="term" value="C:cytoplasm"/>
    <property type="evidence" value="ECO:0007669"/>
    <property type="project" value="TreeGrafter"/>
</dbReference>
<gene>
    <name evidence="7" type="ORF">B1A_00113</name>
</gene>
<dbReference type="InterPro" id="IPR008971">
    <property type="entry name" value="HSP40/DnaJ_pept-bd"/>
</dbReference>
<dbReference type="GO" id="GO:0008270">
    <property type="term" value="F:zinc ion binding"/>
    <property type="evidence" value="ECO:0007669"/>
    <property type="project" value="UniProtKB-KW"/>
</dbReference>
<feature type="domain" description="CR-type" evidence="6">
    <location>
        <begin position="42"/>
        <end position="124"/>
    </location>
</feature>
<dbReference type="GO" id="GO:0051082">
    <property type="term" value="F:unfolded protein binding"/>
    <property type="evidence" value="ECO:0007669"/>
    <property type="project" value="InterPro"/>
</dbReference>
<dbReference type="Gene3D" id="2.60.260.20">
    <property type="entry name" value="Urease metallochaperone UreE, N-terminal domain"/>
    <property type="match status" value="1"/>
</dbReference>
<accession>T1DII4</accession>
<dbReference type="CDD" id="cd10719">
    <property type="entry name" value="DnaJ_zf"/>
    <property type="match status" value="1"/>
</dbReference>
<dbReference type="EMBL" id="AUZX01000088">
    <property type="protein sequence ID" value="EQD81169.1"/>
    <property type="molecule type" value="Genomic_DNA"/>
</dbReference>